<dbReference type="PANTHER" id="PTHR14440">
    <property type="entry name" value="DNA-DIRECTED RNA POLYMERASE I SUBUNIT RPA49"/>
    <property type="match status" value="1"/>
</dbReference>
<dbReference type="GO" id="GO:0000428">
    <property type="term" value="C:DNA-directed RNA polymerase complex"/>
    <property type="evidence" value="ECO:0007669"/>
    <property type="project" value="UniProtKB-KW"/>
</dbReference>
<evidence type="ECO:0000256" key="1">
    <source>
        <dbReference type="ARBA" id="ARBA00004604"/>
    </source>
</evidence>
<organism evidence="7 8">
    <name type="scientific">Malassezia japonica</name>
    <dbReference type="NCBI Taxonomy" id="223818"/>
    <lineage>
        <taxon>Eukaryota</taxon>
        <taxon>Fungi</taxon>
        <taxon>Dikarya</taxon>
        <taxon>Basidiomycota</taxon>
        <taxon>Ustilaginomycotina</taxon>
        <taxon>Malasseziomycetes</taxon>
        <taxon>Malasseziales</taxon>
        <taxon>Malasseziaceae</taxon>
        <taxon>Malassezia</taxon>
    </lineage>
</organism>
<feature type="region of interest" description="Disordered" evidence="6">
    <location>
        <begin position="1"/>
        <end position="39"/>
    </location>
</feature>
<dbReference type="RefSeq" id="XP_060121343.1">
    <property type="nucleotide sequence ID" value="XM_060265360.1"/>
</dbReference>
<dbReference type="AlphaFoldDB" id="A0AAF0JEZ5"/>
<gene>
    <name evidence="7" type="primary">RPA49</name>
    <name evidence="7" type="ORF">MJAP1_001399</name>
</gene>
<dbReference type="EMBL" id="CP119959">
    <property type="protein sequence ID" value="WFD38446.1"/>
    <property type="molecule type" value="Genomic_DNA"/>
</dbReference>
<dbReference type="Pfam" id="PF06870">
    <property type="entry name" value="RNA_pol_I_A49"/>
    <property type="match status" value="1"/>
</dbReference>
<comment type="subcellular location">
    <subcellularLocation>
        <location evidence="1">Nucleus</location>
        <location evidence="1">Nucleolus</location>
    </subcellularLocation>
</comment>
<reference evidence="7" key="1">
    <citation type="submission" date="2023-03" db="EMBL/GenBank/DDBJ databases">
        <title>Mating type loci evolution in Malassezia.</title>
        <authorList>
            <person name="Coelho M.A."/>
        </authorList>
    </citation>
    <scope>NUCLEOTIDE SEQUENCE</scope>
    <source>
        <strain evidence="7">CBS 9431</strain>
    </source>
</reference>
<dbReference type="InterPro" id="IPR009668">
    <property type="entry name" value="RNA_pol-assoc_fac_A49-like"/>
</dbReference>
<keyword evidence="4" id="KW-0804">Transcription</keyword>
<evidence type="ECO:0000256" key="3">
    <source>
        <dbReference type="ARBA" id="ARBA00022478"/>
    </source>
</evidence>
<sequence length="460" mass="50106">MAGAKDGSSKRRAKDAEMDTSAKKKAKTQENSDSGKAVVHVQDKDAPLGTVLASFGEFQPGTSTDFSLYHASDSGEDNGAATMKDGLLVTGETPTVQYLSTNWDLGASSSAPPALRRDTRGYSGEYLLGVYDKKTQQVTLRAVPVFTLNRSVKALADVSASALRSAADGLDYSRARRDLGEAFGNKKQKQAARNMDRMKVNTENMDSVLEHVASGIDESVASLPTESELAAALNASRALPQANVDAEDPADVYALDTLLPPTVRKALGTKALLACQSQSELSKALRMLPQPSPWLLPRLWSVVQTAQNDGAASKAAELVRVGYYLALLLSFRRNARSIGKSGDESGMLLAQKMRVPDREKEVLMDDLLSRFAEKARGSQKPVMTATTETKLFAHILVLALHLDEFSVAPQPLAQELSVPTQRYTQHEVDDDQVVTQQVKRWRLKVPVVFPQQRKRGPPRR</sequence>
<keyword evidence="8" id="KW-1185">Reference proteome</keyword>
<evidence type="ECO:0000313" key="7">
    <source>
        <dbReference type="EMBL" id="WFD38446.1"/>
    </source>
</evidence>
<protein>
    <submittedName>
        <fullName evidence="7">DNA-directed RNA polymerase I subunit rpa49</fullName>
    </submittedName>
</protein>
<keyword evidence="3 7" id="KW-0240">DNA-directed RNA polymerase</keyword>
<accession>A0AAF0JEZ5</accession>
<proteinExistence type="inferred from homology"/>
<evidence type="ECO:0000256" key="4">
    <source>
        <dbReference type="ARBA" id="ARBA00023163"/>
    </source>
</evidence>
<evidence type="ECO:0000256" key="2">
    <source>
        <dbReference type="ARBA" id="ARBA00009430"/>
    </source>
</evidence>
<evidence type="ECO:0000256" key="5">
    <source>
        <dbReference type="ARBA" id="ARBA00023242"/>
    </source>
</evidence>
<keyword evidence="5" id="KW-0539">Nucleus</keyword>
<feature type="compositionally biased region" description="Basic and acidic residues" evidence="6">
    <location>
        <begin position="14"/>
        <end position="30"/>
    </location>
</feature>
<comment type="similarity">
    <text evidence="2">Belongs to the eukaryotic RPA49/POLR1E RNA polymerase subunit family.</text>
</comment>
<evidence type="ECO:0000256" key="6">
    <source>
        <dbReference type="SAM" id="MobiDB-lite"/>
    </source>
</evidence>
<evidence type="ECO:0000313" key="8">
    <source>
        <dbReference type="Proteomes" id="UP001217754"/>
    </source>
</evidence>
<dbReference type="Proteomes" id="UP001217754">
    <property type="component" value="Chromosome 2"/>
</dbReference>
<name>A0AAF0JEZ5_9BASI</name>
<dbReference type="GO" id="GO:0006351">
    <property type="term" value="P:DNA-templated transcription"/>
    <property type="evidence" value="ECO:0007669"/>
    <property type="project" value="InterPro"/>
</dbReference>
<dbReference type="GO" id="GO:0003677">
    <property type="term" value="F:DNA binding"/>
    <property type="evidence" value="ECO:0007669"/>
    <property type="project" value="InterPro"/>
</dbReference>
<dbReference type="GeneID" id="85225048"/>
<dbReference type="GO" id="GO:0005730">
    <property type="term" value="C:nucleolus"/>
    <property type="evidence" value="ECO:0007669"/>
    <property type="project" value="UniProtKB-SubCell"/>
</dbReference>